<proteinExistence type="predicted"/>
<dbReference type="InterPro" id="IPR036866">
    <property type="entry name" value="RibonucZ/Hydroxyglut_hydro"/>
</dbReference>
<dbReference type="OrthoDB" id="9781189at2"/>
<dbReference type="GO" id="GO:0016787">
    <property type="term" value="F:hydrolase activity"/>
    <property type="evidence" value="ECO:0007669"/>
    <property type="project" value="UniProtKB-KW"/>
</dbReference>
<dbReference type="PANTHER" id="PTHR47619:SF1">
    <property type="entry name" value="EXODEOXYRIBONUCLEASE WALJ"/>
    <property type="match status" value="1"/>
</dbReference>
<accession>M1ZJ66</accession>
<name>M1ZJ66_9FIRM</name>
<keyword evidence="2" id="KW-0378">Hydrolase</keyword>
<dbReference type="AlphaFoldDB" id="M1ZJ66"/>
<sequence length="264" mass="29857">MGIKFCSLSSGSSGNCQYIETDRVKILIDGGLSGKKIERLLSSIDVCPTTIDSILVTHEHIDHIRGVGVLSRRYDIPIYANQSTWTRMERAVGEIKAKNIKIIESNEDFQLGDLDIHSFKVFHDAAEPVGYCIYHKNIKISIITDTGWVNDNMKSIIKGSSLYLMESNHDVKMLKEGNYPWYLKKRILSTKGHLSNFDAGKTLSEVLTGNGEIVLLAHLSKENNRPSIAHETVRECMEDYGINVHRDIALDLTYRDRPTRVYTL</sequence>
<protein>
    <submittedName>
        <fullName evidence="2">Putative hydrolase</fullName>
    </submittedName>
</protein>
<dbReference type="RefSeq" id="WP_005583833.1">
    <property type="nucleotide sequence ID" value="NZ_LT669839.1"/>
</dbReference>
<dbReference type="EMBL" id="LT669839">
    <property type="protein sequence ID" value="SHD78071.1"/>
    <property type="molecule type" value="Genomic_DNA"/>
</dbReference>
<keyword evidence="3" id="KW-1185">Reference proteome</keyword>
<evidence type="ECO:0000313" key="2">
    <source>
        <dbReference type="EMBL" id="SHD78071.1"/>
    </source>
</evidence>
<gene>
    <name evidence="2" type="primary">walJ</name>
    <name evidence="2" type="ORF">CUESP1_2735</name>
</gene>
<dbReference type="SUPFAM" id="SSF56281">
    <property type="entry name" value="Metallo-hydrolase/oxidoreductase"/>
    <property type="match status" value="1"/>
</dbReference>
<dbReference type="InterPro" id="IPR052533">
    <property type="entry name" value="WalJ/YycJ-like"/>
</dbReference>
<evidence type="ECO:0000259" key="1">
    <source>
        <dbReference type="SMART" id="SM00849"/>
    </source>
</evidence>
<organism evidence="2 3">
    <name type="scientific">[Clostridium] ultunense Esp</name>
    <dbReference type="NCBI Taxonomy" id="1288971"/>
    <lineage>
        <taxon>Bacteria</taxon>
        <taxon>Bacillati</taxon>
        <taxon>Bacillota</taxon>
        <taxon>Tissierellia</taxon>
        <taxon>Tissierellales</taxon>
        <taxon>Tepidimicrobiaceae</taxon>
        <taxon>Schnuerera</taxon>
    </lineage>
</organism>
<feature type="domain" description="Metallo-beta-lactamase" evidence="1">
    <location>
        <begin position="13"/>
        <end position="218"/>
    </location>
</feature>
<dbReference type="InterPro" id="IPR001279">
    <property type="entry name" value="Metallo-B-lactamas"/>
</dbReference>
<dbReference type="Pfam" id="PF12706">
    <property type="entry name" value="Lactamase_B_2"/>
    <property type="match status" value="1"/>
</dbReference>
<dbReference type="PANTHER" id="PTHR47619">
    <property type="entry name" value="METALLO-HYDROLASE YYCJ-RELATED"/>
    <property type="match status" value="1"/>
</dbReference>
<dbReference type="HOGENOM" id="CLU_073253_0_0_9"/>
<dbReference type="SMART" id="SM00849">
    <property type="entry name" value="Lactamase_B"/>
    <property type="match status" value="1"/>
</dbReference>
<dbReference type="Proteomes" id="UP000245423">
    <property type="component" value="Chromosome 1"/>
</dbReference>
<reference evidence="2 3" key="1">
    <citation type="submission" date="2016-11" db="EMBL/GenBank/DDBJ databases">
        <authorList>
            <person name="Manzoor S."/>
        </authorList>
    </citation>
    <scope>NUCLEOTIDE SEQUENCE [LARGE SCALE GENOMIC DNA]</scope>
    <source>
        <strain evidence="2">Clostridium ultunense strain Esp</strain>
    </source>
</reference>
<dbReference type="Gene3D" id="3.60.15.10">
    <property type="entry name" value="Ribonuclease Z/Hydroxyacylglutathione hydrolase-like"/>
    <property type="match status" value="1"/>
</dbReference>
<evidence type="ECO:0000313" key="3">
    <source>
        <dbReference type="Proteomes" id="UP000245423"/>
    </source>
</evidence>